<dbReference type="AlphaFoldDB" id="A0AAV4NAX4"/>
<protein>
    <submittedName>
        <fullName evidence="1">Uncharacterized protein</fullName>
    </submittedName>
</protein>
<name>A0AAV4NAX4_CAEEX</name>
<comment type="caution">
    <text evidence="1">The sequence shown here is derived from an EMBL/GenBank/DDBJ whole genome shotgun (WGS) entry which is preliminary data.</text>
</comment>
<organism evidence="1 2">
    <name type="scientific">Caerostris extrusa</name>
    <name type="common">Bark spider</name>
    <name type="synonym">Caerostris bankana</name>
    <dbReference type="NCBI Taxonomy" id="172846"/>
    <lineage>
        <taxon>Eukaryota</taxon>
        <taxon>Metazoa</taxon>
        <taxon>Ecdysozoa</taxon>
        <taxon>Arthropoda</taxon>
        <taxon>Chelicerata</taxon>
        <taxon>Arachnida</taxon>
        <taxon>Araneae</taxon>
        <taxon>Araneomorphae</taxon>
        <taxon>Entelegynae</taxon>
        <taxon>Araneoidea</taxon>
        <taxon>Araneidae</taxon>
        <taxon>Caerostris</taxon>
    </lineage>
</organism>
<accession>A0AAV4NAX4</accession>
<dbReference type="Proteomes" id="UP001054945">
    <property type="component" value="Unassembled WGS sequence"/>
</dbReference>
<proteinExistence type="predicted"/>
<keyword evidence="2" id="KW-1185">Reference proteome</keyword>
<evidence type="ECO:0000313" key="2">
    <source>
        <dbReference type="Proteomes" id="UP001054945"/>
    </source>
</evidence>
<gene>
    <name evidence="1" type="ORF">CEXT_808351</name>
</gene>
<sequence>MAKKERERKKFSGESRFLGYKICIGAEPESLSVLSHFAPIAHPLPPHPGHFLKQVSHTPRLRRGFCEGIVGGGKKEKKIIIVLLWKKAISRVSGSRLCSRAESRTSVASTKFAPERRFFYYFNIFLLCLHYK</sequence>
<reference evidence="1 2" key="1">
    <citation type="submission" date="2021-06" db="EMBL/GenBank/DDBJ databases">
        <title>Caerostris extrusa draft genome.</title>
        <authorList>
            <person name="Kono N."/>
            <person name="Arakawa K."/>
        </authorList>
    </citation>
    <scope>NUCLEOTIDE SEQUENCE [LARGE SCALE GENOMIC DNA]</scope>
</reference>
<dbReference type="EMBL" id="BPLR01020611">
    <property type="protein sequence ID" value="GIX80624.1"/>
    <property type="molecule type" value="Genomic_DNA"/>
</dbReference>
<evidence type="ECO:0000313" key="1">
    <source>
        <dbReference type="EMBL" id="GIX80624.1"/>
    </source>
</evidence>